<feature type="region of interest" description="Disordered" evidence="1">
    <location>
        <begin position="71"/>
        <end position="94"/>
    </location>
</feature>
<evidence type="ECO:0000313" key="3">
    <source>
        <dbReference type="EMBL" id="AVZ29762.1"/>
    </source>
</evidence>
<keyword evidence="2" id="KW-0812">Transmembrane</keyword>
<keyword evidence="2" id="KW-0472">Membrane</keyword>
<dbReference type="AlphaFoldDB" id="A0A2S0Q606"/>
<reference evidence="3 4" key="1">
    <citation type="submission" date="2017-03" db="EMBL/GenBank/DDBJ databases">
        <title>Comparative genomics of the toxic Baltic Sea cyanobacteria Nodularia spumigena UHCC 0039 and its response on varying salinity.</title>
        <authorList>
            <person name="Teikari J.E."/>
        </authorList>
    </citation>
    <scope>NUCLEOTIDE SEQUENCE [LARGE SCALE GENOMIC DNA]</scope>
    <source>
        <strain evidence="3 4">UHCC 0039</strain>
    </source>
</reference>
<feature type="compositionally biased region" description="Basic and acidic residues" evidence="1">
    <location>
        <begin position="71"/>
        <end position="85"/>
    </location>
</feature>
<organism evidence="3 4">
    <name type="scientific">Nodularia spumigena UHCC 0039</name>
    <dbReference type="NCBI Taxonomy" id="1914872"/>
    <lineage>
        <taxon>Bacteria</taxon>
        <taxon>Bacillati</taxon>
        <taxon>Cyanobacteriota</taxon>
        <taxon>Cyanophyceae</taxon>
        <taxon>Nostocales</taxon>
        <taxon>Nodulariaceae</taxon>
        <taxon>Nodularia</taxon>
    </lineage>
</organism>
<name>A0A2S0Q606_NODSP</name>
<dbReference type="KEGG" id="nsp:BMF81_00627"/>
<proteinExistence type="predicted"/>
<keyword evidence="2" id="KW-1133">Transmembrane helix</keyword>
<evidence type="ECO:0000256" key="2">
    <source>
        <dbReference type="SAM" id="Phobius"/>
    </source>
</evidence>
<evidence type="ECO:0000256" key="1">
    <source>
        <dbReference type="SAM" id="MobiDB-lite"/>
    </source>
</evidence>
<dbReference type="Proteomes" id="UP000244056">
    <property type="component" value="Chromosome"/>
</dbReference>
<protein>
    <submittedName>
        <fullName evidence="3">Uncharacterized protein</fullName>
    </submittedName>
</protein>
<accession>A0A2S0Q606</accession>
<gene>
    <name evidence="3" type="ORF">BMF81_00627</name>
</gene>
<evidence type="ECO:0000313" key="4">
    <source>
        <dbReference type="Proteomes" id="UP000244056"/>
    </source>
</evidence>
<sequence length="94" mass="10511">MLLQPLNPRNLATVLFEEAIILAFLGFIPGFVVPLGLYRLARNATNLPIYMTLFRAVFVLLPGLTQNYEKTNHEGHKGHEVKRVSESSCVSPNC</sequence>
<feature type="transmembrane region" description="Helical" evidence="2">
    <location>
        <begin position="20"/>
        <end position="40"/>
    </location>
</feature>
<dbReference type="EMBL" id="CP020114">
    <property type="protein sequence ID" value="AVZ29762.1"/>
    <property type="molecule type" value="Genomic_DNA"/>
</dbReference>